<dbReference type="STRING" id="645517.A6F65_01545"/>
<dbReference type="Gene3D" id="3.30.160.880">
    <property type="entry name" value="Cell division protein ZapA protomer, N-terminal domain"/>
    <property type="match status" value="1"/>
</dbReference>
<dbReference type="Proteomes" id="UP000092698">
    <property type="component" value="Chromosome"/>
</dbReference>
<sequence length="104" mass="10975">MSNVTVTLAGRKYTINCGEGEEPHIAMLAEKIDRRLSTIDNLAGQSAERTLLYGALLLADENYDLERGGAVKGSALADIAVPLENLADRLESLAAALEDGASTT</sequence>
<evidence type="ECO:0000313" key="1">
    <source>
        <dbReference type="EMBL" id="ANU07846.1"/>
    </source>
</evidence>
<organism evidence="1 2">
    <name type="scientific">Paraurantiacibacter namhicola</name>
    <dbReference type="NCBI Taxonomy" id="645517"/>
    <lineage>
        <taxon>Bacteria</taxon>
        <taxon>Pseudomonadati</taxon>
        <taxon>Pseudomonadota</taxon>
        <taxon>Alphaproteobacteria</taxon>
        <taxon>Sphingomonadales</taxon>
        <taxon>Erythrobacteraceae</taxon>
        <taxon>Paraurantiacibacter</taxon>
    </lineage>
</organism>
<dbReference type="InterPro" id="IPR007838">
    <property type="entry name" value="Cell_div_ZapA-like"/>
</dbReference>
<dbReference type="InterPro" id="IPR036192">
    <property type="entry name" value="Cell_div_ZapA-like_sf"/>
</dbReference>
<dbReference type="AlphaFoldDB" id="A0A1C7D8M8"/>
<reference evidence="1 2" key="1">
    <citation type="submission" date="2016-07" db="EMBL/GenBank/DDBJ databases">
        <title>Complete genome sequence of Altererythrobacter namhicola JCM 16345T, containing esterase-encoding genes.</title>
        <authorList>
            <person name="Cheng H."/>
            <person name="Wu Y.-H."/>
            <person name="Jian S.-L."/>
            <person name="Huo Y.-Y."/>
            <person name="Wang C.-S."/>
            <person name="Xu X.-W."/>
        </authorList>
    </citation>
    <scope>NUCLEOTIDE SEQUENCE [LARGE SCALE GENOMIC DNA]</scope>
    <source>
        <strain evidence="1 2">JCM 16345</strain>
    </source>
</reference>
<gene>
    <name evidence="1" type="ORF">A6F65_01545</name>
</gene>
<proteinExistence type="predicted"/>
<dbReference type="Pfam" id="PF05164">
    <property type="entry name" value="ZapA"/>
    <property type="match status" value="1"/>
</dbReference>
<dbReference type="EMBL" id="CP016545">
    <property type="protein sequence ID" value="ANU07846.1"/>
    <property type="molecule type" value="Genomic_DNA"/>
</dbReference>
<name>A0A1C7D8M8_9SPHN</name>
<dbReference type="OrthoDB" id="9797575at2"/>
<evidence type="ECO:0000313" key="2">
    <source>
        <dbReference type="Proteomes" id="UP000092698"/>
    </source>
</evidence>
<keyword evidence="2" id="KW-1185">Reference proteome</keyword>
<dbReference type="GO" id="GO:0051301">
    <property type="term" value="P:cell division"/>
    <property type="evidence" value="ECO:0007669"/>
    <property type="project" value="UniProtKB-KW"/>
</dbReference>
<dbReference type="InterPro" id="IPR042233">
    <property type="entry name" value="Cell_div_ZapA_N"/>
</dbReference>
<keyword evidence="1" id="KW-0132">Cell division</keyword>
<keyword evidence="1" id="KW-0131">Cell cycle</keyword>
<dbReference type="RefSeq" id="WP_067787413.1">
    <property type="nucleotide sequence ID" value="NZ_CP016545.1"/>
</dbReference>
<accession>A0A1C7D8M8</accession>
<dbReference type="SUPFAM" id="SSF102829">
    <property type="entry name" value="Cell division protein ZapA-like"/>
    <property type="match status" value="1"/>
</dbReference>
<protein>
    <submittedName>
        <fullName evidence="1">Cell division protein ZapA</fullName>
    </submittedName>
</protein>
<dbReference type="KEGG" id="anh:A6F65_01545"/>